<protein>
    <submittedName>
        <fullName evidence="3">Uncharacterized protein</fullName>
    </submittedName>
</protein>
<evidence type="ECO:0000256" key="1">
    <source>
        <dbReference type="SAM" id="MobiDB-lite"/>
    </source>
</evidence>
<dbReference type="RefSeq" id="WP_204129997.1">
    <property type="nucleotide sequence ID" value="NZ_JAFDVD010000005.1"/>
</dbReference>
<evidence type="ECO:0000313" key="4">
    <source>
        <dbReference type="Proteomes" id="UP001430172"/>
    </source>
</evidence>
<dbReference type="Proteomes" id="UP001430172">
    <property type="component" value="Unassembled WGS sequence"/>
</dbReference>
<proteinExistence type="predicted"/>
<organism evidence="3 4">
    <name type="scientific">Phycicoccus sonneratiae</name>
    <dbReference type="NCBI Taxonomy" id="2807628"/>
    <lineage>
        <taxon>Bacteria</taxon>
        <taxon>Bacillati</taxon>
        <taxon>Actinomycetota</taxon>
        <taxon>Actinomycetes</taxon>
        <taxon>Micrococcales</taxon>
        <taxon>Intrasporangiaceae</taxon>
        <taxon>Phycicoccus</taxon>
    </lineage>
</organism>
<feature type="region of interest" description="Disordered" evidence="1">
    <location>
        <begin position="28"/>
        <end position="63"/>
    </location>
</feature>
<comment type="caution">
    <text evidence="3">The sequence shown here is derived from an EMBL/GenBank/DDBJ whole genome shotgun (WGS) entry which is preliminary data.</text>
</comment>
<gene>
    <name evidence="3" type="ORF">JQN70_03820</name>
</gene>
<feature type="transmembrane region" description="Helical" evidence="2">
    <location>
        <begin position="6"/>
        <end position="22"/>
    </location>
</feature>
<reference evidence="3" key="1">
    <citation type="submission" date="2021-02" db="EMBL/GenBank/DDBJ databases">
        <title>Phycicoccus sp. MQZ13P-5T, whole genome shotgun sequence.</title>
        <authorList>
            <person name="Tuo L."/>
        </authorList>
    </citation>
    <scope>NUCLEOTIDE SEQUENCE</scope>
    <source>
        <strain evidence="3">MQZ13P-5</strain>
    </source>
</reference>
<keyword evidence="4" id="KW-1185">Reference proteome</keyword>
<keyword evidence="2" id="KW-0812">Transmembrane</keyword>
<keyword evidence="2" id="KW-1133">Transmembrane helix</keyword>
<dbReference type="EMBL" id="JAFDVD010000005">
    <property type="protein sequence ID" value="MBM6399506.1"/>
    <property type="molecule type" value="Genomic_DNA"/>
</dbReference>
<accession>A0ABS2CK12</accession>
<name>A0ABS2CK12_9MICO</name>
<sequence>MEIVLWFVGVILAVIVLVVVVDRRRGSFGRGDGPPPDMNMTNRTGEGYAGDVNGPMSSGGPGG</sequence>
<keyword evidence="2" id="KW-0472">Membrane</keyword>
<evidence type="ECO:0000313" key="3">
    <source>
        <dbReference type="EMBL" id="MBM6399506.1"/>
    </source>
</evidence>
<evidence type="ECO:0000256" key="2">
    <source>
        <dbReference type="SAM" id="Phobius"/>
    </source>
</evidence>